<name>A0A0G0JU83_9BACT</name>
<gene>
    <name evidence="1" type="ORF">US91_C0006G0061</name>
</gene>
<accession>A0A0G0JU83</accession>
<protein>
    <submittedName>
        <fullName evidence="1">Uncharacterized protein</fullName>
    </submittedName>
</protein>
<comment type="caution">
    <text evidence="1">The sequence shown here is derived from an EMBL/GenBank/DDBJ whole genome shotgun (WGS) entry which is preliminary data.</text>
</comment>
<organism evidence="1 2">
    <name type="scientific">Candidatus Falkowbacteria bacterium GW2011_GWE1_38_31</name>
    <dbReference type="NCBI Taxonomy" id="1618638"/>
    <lineage>
        <taxon>Bacteria</taxon>
        <taxon>Candidatus Falkowiibacteriota</taxon>
    </lineage>
</organism>
<dbReference type="EMBL" id="LBUU01000006">
    <property type="protein sequence ID" value="KKQ70222.1"/>
    <property type="molecule type" value="Genomic_DNA"/>
</dbReference>
<reference evidence="1 2" key="1">
    <citation type="journal article" date="2015" name="Nature">
        <title>rRNA introns, odd ribosomes, and small enigmatic genomes across a large radiation of phyla.</title>
        <authorList>
            <person name="Brown C.T."/>
            <person name="Hug L.A."/>
            <person name="Thomas B.C."/>
            <person name="Sharon I."/>
            <person name="Castelle C.J."/>
            <person name="Singh A."/>
            <person name="Wilkins M.J."/>
            <person name="Williams K.H."/>
            <person name="Banfield J.F."/>
        </authorList>
    </citation>
    <scope>NUCLEOTIDE SEQUENCE [LARGE SCALE GENOMIC DNA]</scope>
</reference>
<dbReference type="AlphaFoldDB" id="A0A0G0JU83"/>
<proteinExistence type="predicted"/>
<dbReference type="Proteomes" id="UP000034022">
    <property type="component" value="Unassembled WGS sequence"/>
</dbReference>
<evidence type="ECO:0000313" key="1">
    <source>
        <dbReference type="EMBL" id="KKQ70222.1"/>
    </source>
</evidence>
<sequence length="32" mass="3883">MMWIKTVEMWIKIIENNTLSPRLPGLIVDNYY</sequence>
<evidence type="ECO:0000313" key="2">
    <source>
        <dbReference type="Proteomes" id="UP000034022"/>
    </source>
</evidence>